<dbReference type="SMART" id="SM00355">
    <property type="entry name" value="ZnF_C2H2"/>
    <property type="match status" value="4"/>
</dbReference>
<dbReference type="InterPro" id="IPR036236">
    <property type="entry name" value="Znf_C2H2_sf"/>
</dbReference>
<dbReference type="SUPFAM" id="SSF57667">
    <property type="entry name" value="beta-beta-alpha zinc fingers"/>
    <property type="match status" value="1"/>
</dbReference>
<reference evidence="9" key="1">
    <citation type="submission" date="2021-07" db="EMBL/GenBank/DDBJ databases">
        <authorList>
            <person name="Durling M."/>
        </authorList>
    </citation>
    <scope>NUCLEOTIDE SEQUENCE</scope>
</reference>
<evidence type="ECO:0000256" key="1">
    <source>
        <dbReference type="ARBA" id="ARBA00004123"/>
    </source>
</evidence>
<evidence type="ECO:0000313" key="9">
    <source>
        <dbReference type="EMBL" id="CAG8958615.1"/>
    </source>
</evidence>
<organism evidence="9 10">
    <name type="scientific">Hymenoscyphus fraxineus</name>
    <dbReference type="NCBI Taxonomy" id="746836"/>
    <lineage>
        <taxon>Eukaryota</taxon>
        <taxon>Fungi</taxon>
        <taxon>Dikarya</taxon>
        <taxon>Ascomycota</taxon>
        <taxon>Pezizomycotina</taxon>
        <taxon>Leotiomycetes</taxon>
        <taxon>Helotiales</taxon>
        <taxon>Helotiaceae</taxon>
        <taxon>Hymenoscyphus</taxon>
    </lineage>
</organism>
<feature type="domain" description="C2H2-type" evidence="8">
    <location>
        <begin position="793"/>
        <end position="815"/>
    </location>
</feature>
<feature type="region of interest" description="Disordered" evidence="7">
    <location>
        <begin position="692"/>
        <end position="757"/>
    </location>
</feature>
<evidence type="ECO:0000259" key="8">
    <source>
        <dbReference type="SMART" id="SM00355"/>
    </source>
</evidence>
<evidence type="ECO:0000256" key="7">
    <source>
        <dbReference type="SAM" id="MobiDB-lite"/>
    </source>
</evidence>
<evidence type="ECO:0000256" key="2">
    <source>
        <dbReference type="ARBA" id="ARBA00022723"/>
    </source>
</evidence>
<accession>A0A9N9L1R9</accession>
<keyword evidence="5" id="KW-0862">Zinc</keyword>
<feature type="domain" description="C2H2-type" evidence="8">
    <location>
        <begin position="640"/>
        <end position="660"/>
    </location>
</feature>
<evidence type="ECO:0000313" key="10">
    <source>
        <dbReference type="Proteomes" id="UP000696280"/>
    </source>
</evidence>
<sequence>MSSLAPWGFPERIVFFAWWDFCVENDIPATNESFCETLEEIAGMKVGKTQINNRLHSLERQKRNLANPRLSGTELREKGPQCLEIPAGEQLLLKELSLMFKDIYLTVTNDSTVRHTAKEPIPSRAAALSNARVWFREKIQQPYSENAENEGSEIGRKRKCSGKDSKTTQESKSDDYPVHQNHILKAVRSFSAEPSRCGERSQKRLKVSLGDNPRKVQADGKQVQELAMQDEQTPLLGRLKMEIKQFKLDIGEMRQQWDRDSWNALEREETLKQTVQTLRSENINLRMAKQESRQDGKSPLEDVLYHKNEEIWKLSKRAKDMEKLSPFSRSRETPLLPSFWKEVTSTMRVLSSELDLLLPGQGQHTSLLVPDMGDLPELAKLIRCVAANETEVGMETSVLRFWVAKHDPEVILRSLIVAAVRNWVFMSKFPVFTPKDAVLLKAYREIIRTHGNLDRAANHKLLTSVHFRSSIIPRRSDELASRLSRVLAPLFVPVHVEPTNDSLGDWGQESGIAKNRLLKFRRIFDAVLNLKARSLLSNDRYDFSVSVPGTHATVDKKIDDFWLLATVQAYPNDENRSGNEILDALLNSDAWFRQTPHEVEPKDRVQILIPMRSIPKEKLATPQIENHLVDEQAKQPRSKPICPKCRKEFASLAELLSHVENRLCGKCGQCDKAFRDLQQHALNEHDKVLQLPIDPAFNKPNATAKGDPRKKENSNSTENHEVSEESEESEESDDSGDSEELDDSDQSYRKVAHPKTFKQSDATTFPCNLCRQQFMTYRGLRMHQNRSTCGTMRKCPHCGQHMANIALSEHISKEHPESLTMNVQDSSLHSSNDLQESGAEIEKHIEESPVDSAAKGTDVIRSRSSFKGKILGYERELLSIRVDNG</sequence>
<evidence type="ECO:0000256" key="5">
    <source>
        <dbReference type="ARBA" id="ARBA00022833"/>
    </source>
</evidence>
<feature type="compositionally biased region" description="Acidic residues" evidence="7">
    <location>
        <begin position="724"/>
        <end position="745"/>
    </location>
</feature>
<dbReference type="AlphaFoldDB" id="A0A9N9L1R9"/>
<dbReference type="InterPro" id="IPR013087">
    <property type="entry name" value="Znf_C2H2_type"/>
</dbReference>
<feature type="domain" description="C2H2-type" evidence="8">
    <location>
        <begin position="662"/>
        <end position="685"/>
    </location>
</feature>
<name>A0A9N9L1R9_9HELO</name>
<dbReference type="Proteomes" id="UP000696280">
    <property type="component" value="Unassembled WGS sequence"/>
</dbReference>
<gene>
    <name evidence="9" type="ORF">HYFRA_00009932</name>
</gene>
<dbReference type="InterPro" id="IPR050888">
    <property type="entry name" value="ZnF_C2H2-type_TF"/>
</dbReference>
<keyword evidence="10" id="KW-1185">Reference proteome</keyword>
<feature type="compositionally biased region" description="Basic and acidic residues" evidence="7">
    <location>
        <begin position="706"/>
        <end position="723"/>
    </location>
</feature>
<feature type="domain" description="C2H2-type" evidence="8">
    <location>
        <begin position="765"/>
        <end position="785"/>
    </location>
</feature>
<comment type="subcellular location">
    <subcellularLocation>
        <location evidence="1">Nucleus</location>
    </subcellularLocation>
</comment>
<keyword evidence="6" id="KW-0539">Nucleus</keyword>
<dbReference type="GO" id="GO:0008270">
    <property type="term" value="F:zinc ion binding"/>
    <property type="evidence" value="ECO:0007669"/>
    <property type="project" value="UniProtKB-KW"/>
</dbReference>
<feature type="compositionally biased region" description="Basic and acidic residues" evidence="7">
    <location>
        <begin position="161"/>
        <end position="177"/>
    </location>
</feature>
<dbReference type="OrthoDB" id="303107at2759"/>
<dbReference type="GO" id="GO:0005634">
    <property type="term" value="C:nucleus"/>
    <property type="evidence" value="ECO:0007669"/>
    <property type="project" value="UniProtKB-SubCell"/>
</dbReference>
<evidence type="ECO:0000256" key="4">
    <source>
        <dbReference type="ARBA" id="ARBA00022771"/>
    </source>
</evidence>
<proteinExistence type="predicted"/>
<protein>
    <recommendedName>
        <fullName evidence="8">C2H2-type domain-containing protein</fullName>
    </recommendedName>
</protein>
<dbReference type="EMBL" id="CAJVRL010000083">
    <property type="protein sequence ID" value="CAG8958615.1"/>
    <property type="molecule type" value="Genomic_DNA"/>
</dbReference>
<keyword evidence="2" id="KW-0479">Metal-binding</keyword>
<comment type="caution">
    <text evidence="9">The sequence shown here is derived from an EMBL/GenBank/DDBJ whole genome shotgun (WGS) entry which is preliminary data.</text>
</comment>
<keyword evidence="4" id="KW-0863">Zinc-finger</keyword>
<feature type="region of interest" description="Disordered" evidence="7">
    <location>
        <begin position="144"/>
        <end position="178"/>
    </location>
</feature>
<dbReference type="PANTHER" id="PTHR24406">
    <property type="entry name" value="TRANSCRIPTIONAL REPRESSOR CTCFL-RELATED"/>
    <property type="match status" value="1"/>
</dbReference>
<evidence type="ECO:0000256" key="6">
    <source>
        <dbReference type="ARBA" id="ARBA00023242"/>
    </source>
</evidence>
<evidence type="ECO:0000256" key="3">
    <source>
        <dbReference type="ARBA" id="ARBA00022737"/>
    </source>
</evidence>
<keyword evidence="3" id="KW-0677">Repeat</keyword>